<dbReference type="Proteomes" id="UP000183174">
    <property type="component" value="Unassembled WGS sequence"/>
</dbReference>
<dbReference type="EMBL" id="FMAE01000001">
    <property type="protein sequence ID" value="SCB13383.1"/>
    <property type="molecule type" value="Genomic_DNA"/>
</dbReference>
<proteinExistence type="predicted"/>
<gene>
    <name evidence="1" type="ORF">GA0061099_1001970</name>
</gene>
<evidence type="ECO:0000313" key="1">
    <source>
        <dbReference type="EMBL" id="SCB13383.1"/>
    </source>
</evidence>
<evidence type="ECO:0000313" key="2">
    <source>
        <dbReference type="Proteomes" id="UP000183174"/>
    </source>
</evidence>
<sequence>MKPSRVRQAISEPSERDADAILEVLVEELITRDHDEAVATLCRIEREIERPKPN</sequence>
<dbReference type="AlphaFoldDB" id="A0A1C3UD27"/>
<organism evidence="1 2">
    <name type="scientific">Bradyrhizobium yuanmingense</name>
    <dbReference type="NCBI Taxonomy" id="108015"/>
    <lineage>
        <taxon>Bacteria</taxon>
        <taxon>Pseudomonadati</taxon>
        <taxon>Pseudomonadota</taxon>
        <taxon>Alphaproteobacteria</taxon>
        <taxon>Hyphomicrobiales</taxon>
        <taxon>Nitrobacteraceae</taxon>
        <taxon>Bradyrhizobium</taxon>
    </lineage>
</organism>
<accession>A0A1C3UD27</accession>
<reference evidence="1 2" key="1">
    <citation type="submission" date="2016-08" db="EMBL/GenBank/DDBJ databases">
        <authorList>
            <person name="Seilhamer J.J."/>
        </authorList>
    </citation>
    <scope>NUCLEOTIDE SEQUENCE [LARGE SCALE GENOMIC DNA]</scope>
    <source>
        <strain evidence="1 2">CCBAU 10071</strain>
    </source>
</reference>
<protein>
    <submittedName>
        <fullName evidence="1">Uncharacterized protein</fullName>
    </submittedName>
</protein>
<name>A0A1C3UD27_9BRAD</name>